<accession>A0AAD5WUB2</accession>
<keyword evidence="5" id="KW-1185">Reference proteome</keyword>
<dbReference type="SUPFAM" id="SSF58022">
    <property type="entry name" value="XRCC4, C-terminal oligomerization domain"/>
    <property type="match status" value="1"/>
</dbReference>
<gene>
    <name evidence="4" type="ORF">MKZ38_000676</name>
</gene>
<name>A0AAD5WUB2_9PEZI</name>
<sequence>MGSSPNVIRIPRQDPGPEDAEFVIIHAKPSGRRLLDLDLLGTEDTVPFYGQLKHRQLEGLKGSSCPLDDVEWESVLASLFLGHPWPDSPSVAGIDTLAVVEKDKRSEPKSMTIQIKKHVQGITQRLGAITLEKRKDMFDNVELFSWCGVLAESRFKVQTSLEEANAKVDRLEAAVAGLKEQLEEFVRAKDSDETVLLEKFKILLNEKKVKIREQHKLLEEVKQNPALVADPSVGEASGGVEDGPSEVKVKAEPMEDDEPAAPARSRKGNRKAPAKRAPTARGSRGGKRKISQVEQESESGGLEDMDVDNSNRNDGPRVDLDSEDEDRRTEDEGTADEAETDDEPVATRIGGGSSKAQAVRGSQDTEPMAGSVSTELEMPPPRRELPFAINKGRRNAPAAASSTKNSAPLPQHGGSETDSDDEL</sequence>
<dbReference type="InterPro" id="IPR053962">
    <property type="entry name" value="XRCC4_CC"/>
</dbReference>
<evidence type="ECO:0000256" key="2">
    <source>
        <dbReference type="SAM" id="MobiDB-lite"/>
    </source>
</evidence>
<evidence type="ECO:0000313" key="4">
    <source>
        <dbReference type="EMBL" id="KAJ2902359.1"/>
    </source>
</evidence>
<comment type="caution">
    <text evidence="4">The sequence shown here is derived from an EMBL/GenBank/DDBJ whole genome shotgun (WGS) entry which is preliminary data.</text>
</comment>
<feature type="compositionally biased region" description="Basic and acidic residues" evidence="2">
    <location>
        <begin position="309"/>
        <end position="331"/>
    </location>
</feature>
<keyword evidence="1" id="KW-0175">Coiled coil</keyword>
<proteinExistence type="predicted"/>
<reference evidence="4" key="1">
    <citation type="submission" date="2022-07" db="EMBL/GenBank/DDBJ databases">
        <title>Draft genome sequence of Zalerion maritima ATCC 34329, a (micro)plastics degrading marine fungus.</title>
        <authorList>
            <person name="Paco A."/>
            <person name="Goncalves M.F.M."/>
            <person name="Rocha-Santos T.A.P."/>
            <person name="Alves A."/>
        </authorList>
    </citation>
    <scope>NUCLEOTIDE SEQUENCE</scope>
    <source>
        <strain evidence="4">ATCC 34329</strain>
    </source>
</reference>
<feature type="compositionally biased region" description="Basic residues" evidence="2">
    <location>
        <begin position="264"/>
        <end position="274"/>
    </location>
</feature>
<dbReference type="EMBL" id="JAKWBI020000115">
    <property type="protein sequence ID" value="KAJ2902359.1"/>
    <property type="molecule type" value="Genomic_DNA"/>
</dbReference>
<protein>
    <recommendedName>
        <fullName evidence="3">XRCC4 coiled-coil domain-containing protein</fullName>
    </recommendedName>
</protein>
<evidence type="ECO:0000313" key="5">
    <source>
        <dbReference type="Proteomes" id="UP001201980"/>
    </source>
</evidence>
<evidence type="ECO:0000256" key="1">
    <source>
        <dbReference type="SAM" id="Coils"/>
    </source>
</evidence>
<organism evidence="4 5">
    <name type="scientific">Zalerion maritima</name>
    <dbReference type="NCBI Taxonomy" id="339359"/>
    <lineage>
        <taxon>Eukaryota</taxon>
        <taxon>Fungi</taxon>
        <taxon>Dikarya</taxon>
        <taxon>Ascomycota</taxon>
        <taxon>Pezizomycotina</taxon>
        <taxon>Sordariomycetes</taxon>
        <taxon>Lulworthiomycetidae</taxon>
        <taxon>Lulworthiales</taxon>
        <taxon>Lulworthiaceae</taxon>
        <taxon>Zalerion</taxon>
    </lineage>
</organism>
<dbReference type="Pfam" id="PF21924">
    <property type="entry name" value="XRCC4_CC"/>
    <property type="match status" value="1"/>
</dbReference>
<dbReference type="PANTHER" id="PTHR42067">
    <property type="entry name" value="YALI0C15378P"/>
    <property type="match status" value="1"/>
</dbReference>
<dbReference type="InterPro" id="IPR014751">
    <property type="entry name" value="XRCC4-like_C"/>
</dbReference>
<feature type="coiled-coil region" evidence="1">
    <location>
        <begin position="154"/>
        <end position="224"/>
    </location>
</feature>
<evidence type="ECO:0000259" key="3">
    <source>
        <dbReference type="Pfam" id="PF21924"/>
    </source>
</evidence>
<feature type="region of interest" description="Disordered" evidence="2">
    <location>
        <begin position="229"/>
        <end position="423"/>
    </location>
</feature>
<dbReference type="Proteomes" id="UP001201980">
    <property type="component" value="Unassembled WGS sequence"/>
</dbReference>
<dbReference type="Gene3D" id="1.20.5.370">
    <property type="match status" value="1"/>
</dbReference>
<dbReference type="AlphaFoldDB" id="A0AAD5WUB2"/>
<feature type="compositionally biased region" description="Acidic residues" evidence="2">
    <location>
        <begin position="295"/>
        <end position="307"/>
    </location>
</feature>
<feature type="compositionally biased region" description="Acidic residues" evidence="2">
    <location>
        <begin position="332"/>
        <end position="344"/>
    </location>
</feature>
<feature type="domain" description="XRCC4 coiled-coil" evidence="3">
    <location>
        <begin position="168"/>
        <end position="213"/>
    </location>
</feature>
<feature type="compositionally biased region" description="Polar residues" evidence="2">
    <location>
        <begin position="354"/>
        <end position="365"/>
    </location>
</feature>
<dbReference type="PANTHER" id="PTHR42067:SF1">
    <property type="entry name" value="MITOTIC APPARATUS PROTEIN P62"/>
    <property type="match status" value="1"/>
</dbReference>